<dbReference type="GO" id="GO:0009982">
    <property type="term" value="F:pseudouridine synthase activity"/>
    <property type="evidence" value="ECO:0007669"/>
    <property type="project" value="InterPro"/>
</dbReference>
<dbReference type="GO" id="GO:0031119">
    <property type="term" value="P:tRNA pseudouridine synthesis"/>
    <property type="evidence" value="ECO:0007669"/>
    <property type="project" value="TreeGrafter"/>
</dbReference>
<reference evidence="2" key="1">
    <citation type="journal article" date="2020" name="mSystems">
        <title>Genome- and Community-Level Interaction Insights into Carbon Utilization and Element Cycling Functions of Hydrothermarchaeota in Hydrothermal Sediment.</title>
        <authorList>
            <person name="Zhou Z."/>
            <person name="Liu Y."/>
            <person name="Xu W."/>
            <person name="Pan J."/>
            <person name="Luo Z.H."/>
            <person name="Li M."/>
        </authorList>
    </citation>
    <scope>NUCLEOTIDE SEQUENCE [LARGE SCALE GENOMIC DNA]</scope>
    <source>
        <strain evidence="2">SpSt-1116</strain>
    </source>
</reference>
<dbReference type="PANTHER" id="PTHR11142">
    <property type="entry name" value="PSEUDOURIDYLATE SYNTHASE"/>
    <property type="match status" value="1"/>
</dbReference>
<dbReference type="InterPro" id="IPR001406">
    <property type="entry name" value="PsdUridine_synth_TruA"/>
</dbReference>
<accession>A0A7J3ZNQ0</accession>
<keyword evidence="1" id="KW-0413">Isomerase</keyword>
<dbReference type="Gene3D" id="3.30.70.580">
    <property type="entry name" value="Pseudouridine synthase I, catalytic domain, N-terminal subdomain"/>
    <property type="match status" value="1"/>
</dbReference>
<dbReference type="InterPro" id="IPR020103">
    <property type="entry name" value="PsdUridine_synth_cat_dom_sf"/>
</dbReference>
<dbReference type="SUPFAM" id="SSF55120">
    <property type="entry name" value="Pseudouridine synthase"/>
    <property type="match status" value="1"/>
</dbReference>
<dbReference type="PANTHER" id="PTHR11142:SF0">
    <property type="entry name" value="TRNA PSEUDOURIDINE SYNTHASE-LIKE 1"/>
    <property type="match status" value="1"/>
</dbReference>
<comment type="caution">
    <text evidence="2">The sequence shown here is derived from an EMBL/GenBank/DDBJ whole genome shotgun (WGS) entry which is preliminary data.</text>
</comment>
<evidence type="ECO:0008006" key="3">
    <source>
        <dbReference type="Google" id="ProtNLM"/>
    </source>
</evidence>
<sequence>MKRVAVSIMYDGTRYHGFQRQRELSTVESAILPVLRSCSPPEGLDYSYSSRTDRDVSSFWQTLTFLVRDDCDVEDLLARLQRPEEGIGVWGFREVDLEFHARYWALWRDYVFVDRTENYKCDRFEELNAILKNVLSIRVHDFLYKDYKRRLGSLSLERRILRVQVFPVGEHIILWVRGESFPTHYVRRLADFLRKYECGRGFKTHIGSWKPGAAEGWRLFLTGVRYPVSMKRLLSPVELVKRVFKQTKIGSFELQLLSSFLSSSKRVLSPFGVLSW</sequence>
<dbReference type="GO" id="GO:0003723">
    <property type="term" value="F:RNA binding"/>
    <property type="evidence" value="ECO:0007669"/>
    <property type="project" value="InterPro"/>
</dbReference>
<proteinExistence type="predicted"/>
<dbReference type="EMBL" id="DRZC01000083">
    <property type="protein sequence ID" value="HHQ81070.1"/>
    <property type="molecule type" value="Genomic_DNA"/>
</dbReference>
<evidence type="ECO:0000256" key="1">
    <source>
        <dbReference type="ARBA" id="ARBA00023235"/>
    </source>
</evidence>
<organism evidence="2">
    <name type="scientific">Fervidicoccus fontis</name>
    <dbReference type="NCBI Taxonomy" id="683846"/>
    <lineage>
        <taxon>Archaea</taxon>
        <taxon>Thermoproteota</taxon>
        <taxon>Thermoprotei</taxon>
        <taxon>Fervidicoccales</taxon>
        <taxon>Fervidicoccaceae</taxon>
        <taxon>Fervidicoccus</taxon>
    </lineage>
</organism>
<protein>
    <recommendedName>
        <fullName evidence="3">tRNA pseudouridine(38-40) synthase TruA</fullName>
    </recommendedName>
</protein>
<dbReference type="InterPro" id="IPR020094">
    <property type="entry name" value="TruA/RsuA/RluB/E/F_N"/>
</dbReference>
<name>A0A7J3ZNQ0_9CREN</name>
<dbReference type="AlphaFoldDB" id="A0A7J3ZNQ0"/>
<evidence type="ECO:0000313" key="2">
    <source>
        <dbReference type="EMBL" id="HHQ81070.1"/>
    </source>
</evidence>
<gene>
    <name evidence="2" type="ORF">ENM78_06455</name>
</gene>